<dbReference type="Gene3D" id="3.30.200.20">
    <property type="entry name" value="Phosphorylase Kinase, domain 1"/>
    <property type="match status" value="1"/>
</dbReference>
<evidence type="ECO:0000256" key="1">
    <source>
        <dbReference type="ARBA" id="ARBA00022679"/>
    </source>
</evidence>
<feature type="transmembrane region" description="Helical" evidence="6">
    <location>
        <begin position="321"/>
        <end position="344"/>
    </location>
</feature>
<dbReference type="InterPro" id="IPR011009">
    <property type="entry name" value="Kinase-like_dom_sf"/>
</dbReference>
<dbReference type="SUPFAM" id="SSF56112">
    <property type="entry name" value="Protein kinase-like (PK-like)"/>
    <property type="match status" value="1"/>
</dbReference>
<dbReference type="Gene3D" id="1.25.40.10">
    <property type="entry name" value="Tetratricopeptide repeat domain"/>
    <property type="match status" value="2"/>
</dbReference>
<dbReference type="Proteomes" id="UP001139971">
    <property type="component" value="Unassembled WGS sequence"/>
</dbReference>
<proteinExistence type="predicted"/>
<dbReference type="InterPro" id="IPR017441">
    <property type="entry name" value="Protein_kinase_ATP_BS"/>
</dbReference>
<dbReference type="PROSITE" id="PS00108">
    <property type="entry name" value="PROTEIN_KINASE_ST"/>
    <property type="match status" value="1"/>
</dbReference>
<dbReference type="AlphaFoldDB" id="A0A9X3YHW7"/>
<evidence type="ECO:0000313" key="8">
    <source>
        <dbReference type="EMBL" id="MDC8012699.1"/>
    </source>
</evidence>
<sequence length="816" mass="86863">MSQHEHATTHAVPAGAVASAHPAHIAGYEIQRLIGEGGMGRVYLAREAHPPRDVALKLVRGLSEGAAARFRREALMLAPLEHPGIARLYAAGEADFAGVRLPWLALEYVRGTDLVTHAQAHRLDLPARLRLLVAVCRAVHYAHGRGVIHRDLKPANILVGEDGQPKVLDFGIAHLRDDGDAGMTQAGQVLGTVPYMSPEQLAGRSREVDARSDVYALGVVAYELIAQRLPHPRLSTSTLLDALAIVRDEDPPRLGALVPTARGDLDHVVMKALATEPERRYASAAQFGADLERVLDHRPVDARAPTFGYVLSRVVRRHRALSAALATIALVLVAATVVSLRYAASESQARRETEQRATELAAVNGFLDRMLASADPQQTGGAALSVSDVVDTAANELGGLEPRARLAVLTTLVSTRLSLGEFAQALDLNTQALALAASVGAPARDVSTLQRQHATIETELGHFDAARAAANAARSVYADLSPVAALGLDLTAARIEDEAGKPDLAEKGYRGVIDKAKSIDPAATNRSETAAVLSETARSNLAAVLRDRGAHDEAIALTRGILADRTARLGEKHPLTLASRQKLALALAAKGDNAAADTEVRAALATQREVLGDTHASTLTTIQSAANIALTLGRLDEAEALTREALKGLEAQLGDAHAQTLSSMNTLAYLLEDRKRIDEAEALYRRIIEIQTRQGTAHPTTLAPRNNLAMLLMTAGKLDAAHDEFATLVADAKASVGDDHAMTAIFRSNYGLCLTRQKRYAEARDVLEASHARLEASMGAQHARTRTAAQRLADVYAALGDRGKAEALRAAAAPKT</sequence>
<accession>A0A9X3YHW7</accession>
<comment type="caution">
    <text evidence="8">The sequence shown here is derived from an EMBL/GenBank/DDBJ whole genome shotgun (WGS) entry which is preliminary data.</text>
</comment>
<dbReference type="GO" id="GO:0005524">
    <property type="term" value="F:ATP binding"/>
    <property type="evidence" value="ECO:0007669"/>
    <property type="project" value="UniProtKB-UniRule"/>
</dbReference>
<evidence type="ECO:0000259" key="7">
    <source>
        <dbReference type="PROSITE" id="PS50011"/>
    </source>
</evidence>
<keyword evidence="3 8" id="KW-0418">Kinase</keyword>
<dbReference type="CDD" id="cd14014">
    <property type="entry name" value="STKc_PknB_like"/>
    <property type="match status" value="1"/>
</dbReference>
<keyword evidence="6" id="KW-1133">Transmembrane helix</keyword>
<dbReference type="InterPro" id="IPR011990">
    <property type="entry name" value="TPR-like_helical_dom_sf"/>
</dbReference>
<evidence type="ECO:0000256" key="4">
    <source>
        <dbReference type="ARBA" id="ARBA00022840"/>
    </source>
</evidence>
<evidence type="ECO:0000313" key="9">
    <source>
        <dbReference type="Proteomes" id="UP001139971"/>
    </source>
</evidence>
<dbReference type="GO" id="GO:0004674">
    <property type="term" value="F:protein serine/threonine kinase activity"/>
    <property type="evidence" value="ECO:0007669"/>
    <property type="project" value="TreeGrafter"/>
</dbReference>
<protein>
    <submittedName>
        <fullName evidence="8">Serine/threonine-protein kinase</fullName>
    </submittedName>
</protein>
<keyword evidence="2 5" id="KW-0547">Nucleotide-binding</keyword>
<dbReference type="Gene3D" id="1.10.510.10">
    <property type="entry name" value="Transferase(Phosphotransferase) domain 1"/>
    <property type="match status" value="1"/>
</dbReference>
<dbReference type="PROSITE" id="PS00107">
    <property type="entry name" value="PROTEIN_KINASE_ATP"/>
    <property type="match status" value="1"/>
</dbReference>
<reference evidence="8" key="1">
    <citation type="submission" date="2023-02" db="EMBL/GenBank/DDBJ databases">
        <title>Tahibacter soli sp. nov. isolated from soil.</title>
        <authorList>
            <person name="Baek J.H."/>
            <person name="Lee J.K."/>
            <person name="Choi D.G."/>
            <person name="Jeon C.O."/>
        </authorList>
    </citation>
    <scope>NUCLEOTIDE SEQUENCE</scope>
    <source>
        <strain evidence="8">BL</strain>
    </source>
</reference>
<dbReference type="Pfam" id="PF00069">
    <property type="entry name" value="Pkinase"/>
    <property type="match status" value="1"/>
</dbReference>
<evidence type="ECO:0000256" key="3">
    <source>
        <dbReference type="ARBA" id="ARBA00022777"/>
    </source>
</evidence>
<keyword evidence="1" id="KW-0808">Transferase</keyword>
<organism evidence="8 9">
    <name type="scientific">Tahibacter soli</name>
    <dbReference type="NCBI Taxonomy" id="2983605"/>
    <lineage>
        <taxon>Bacteria</taxon>
        <taxon>Pseudomonadati</taxon>
        <taxon>Pseudomonadota</taxon>
        <taxon>Gammaproteobacteria</taxon>
        <taxon>Lysobacterales</taxon>
        <taxon>Rhodanobacteraceae</taxon>
        <taxon>Tahibacter</taxon>
    </lineage>
</organism>
<keyword evidence="6" id="KW-0812">Transmembrane</keyword>
<dbReference type="Pfam" id="PF13424">
    <property type="entry name" value="TPR_12"/>
    <property type="match status" value="2"/>
</dbReference>
<dbReference type="PANTHER" id="PTHR43289:SF6">
    <property type="entry name" value="SERINE_THREONINE-PROTEIN KINASE NEKL-3"/>
    <property type="match status" value="1"/>
</dbReference>
<dbReference type="InterPro" id="IPR000719">
    <property type="entry name" value="Prot_kinase_dom"/>
</dbReference>
<dbReference type="Pfam" id="PF13374">
    <property type="entry name" value="TPR_10"/>
    <property type="match status" value="2"/>
</dbReference>
<name>A0A9X3YHW7_9GAMM</name>
<evidence type="ECO:0000256" key="6">
    <source>
        <dbReference type="SAM" id="Phobius"/>
    </source>
</evidence>
<feature type="binding site" evidence="5">
    <location>
        <position position="57"/>
    </location>
    <ligand>
        <name>ATP</name>
        <dbReference type="ChEBI" id="CHEBI:30616"/>
    </ligand>
</feature>
<dbReference type="SMART" id="SM00220">
    <property type="entry name" value="S_TKc"/>
    <property type="match status" value="1"/>
</dbReference>
<dbReference type="EMBL" id="JAOVZO020000014">
    <property type="protein sequence ID" value="MDC8012699.1"/>
    <property type="molecule type" value="Genomic_DNA"/>
</dbReference>
<dbReference type="SUPFAM" id="SSF48452">
    <property type="entry name" value="TPR-like"/>
    <property type="match status" value="3"/>
</dbReference>
<dbReference type="RefSeq" id="WP_263544968.1">
    <property type="nucleotide sequence ID" value="NZ_JAOVZO020000014.1"/>
</dbReference>
<keyword evidence="9" id="KW-1185">Reference proteome</keyword>
<dbReference type="InterPro" id="IPR008271">
    <property type="entry name" value="Ser/Thr_kinase_AS"/>
</dbReference>
<gene>
    <name evidence="8" type="ORF">OD750_009080</name>
</gene>
<evidence type="ECO:0000256" key="2">
    <source>
        <dbReference type="ARBA" id="ARBA00022741"/>
    </source>
</evidence>
<evidence type="ECO:0000256" key="5">
    <source>
        <dbReference type="PROSITE-ProRule" id="PRU10141"/>
    </source>
</evidence>
<keyword evidence="6" id="KW-0472">Membrane</keyword>
<dbReference type="PANTHER" id="PTHR43289">
    <property type="entry name" value="MITOGEN-ACTIVATED PROTEIN KINASE KINASE KINASE 20-RELATED"/>
    <property type="match status" value="1"/>
</dbReference>
<dbReference type="PROSITE" id="PS50011">
    <property type="entry name" value="PROTEIN_KINASE_DOM"/>
    <property type="match status" value="1"/>
</dbReference>
<feature type="domain" description="Protein kinase" evidence="7">
    <location>
        <begin position="28"/>
        <end position="295"/>
    </location>
</feature>
<keyword evidence="4 5" id="KW-0067">ATP-binding</keyword>